<dbReference type="EMBL" id="FUEG01000001">
    <property type="protein sequence ID" value="SJK97315.1"/>
    <property type="molecule type" value="Genomic_DNA"/>
</dbReference>
<evidence type="ECO:0000313" key="1">
    <source>
        <dbReference type="EMBL" id="SJK97315.1"/>
    </source>
</evidence>
<reference evidence="2" key="1">
    <citation type="journal article" date="2017" name="Nat. Ecol. Evol.">
        <title>Genome expansion and lineage-specific genetic innovations in the forest pathogenic fungi Armillaria.</title>
        <authorList>
            <person name="Sipos G."/>
            <person name="Prasanna A.N."/>
            <person name="Walter M.C."/>
            <person name="O'Connor E."/>
            <person name="Balint B."/>
            <person name="Krizsan K."/>
            <person name="Kiss B."/>
            <person name="Hess J."/>
            <person name="Varga T."/>
            <person name="Slot J."/>
            <person name="Riley R."/>
            <person name="Boka B."/>
            <person name="Rigling D."/>
            <person name="Barry K."/>
            <person name="Lee J."/>
            <person name="Mihaltcheva S."/>
            <person name="LaButti K."/>
            <person name="Lipzen A."/>
            <person name="Waldron R."/>
            <person name="Moloney N.M."/>
            <person name="Sperisen C."/>
            <person name="Kredics L."/>
            <person name="Vagvoelgyi C."/>
            <person name="Patrignani A."/>
            <person name="Fitzpatrick D."/>
            <person name="Nagy I."/>
            <person name="Doyle S."/>
            <person name="Anderson J.B."/>
            <person name="Grigoriev I.V."/>
            <person name="Gueldener U."/>
            <person name="Muensterkoetter M."/>
            <person name="Nagy L.G."/>
        </authorList>
    </citation>
    <scope>NUCLEOTIDE SEQUENCE [LARGE SCALE GENOMIC DNA]</scope>
    <source>
        <strain evidence="2">C18/9</strain>
    </source>
</reference>
<dbReference type="AlphaFoldDB" id="A0A284QLI2"/>
<sequence length="39" mass="4402">MAPKCKRSMVRTSKVEDWLNIINLAVSQEPEEEIQATGV</sequence>
<gene>
    <name evidence="1" type="ORF">ARMOST_00567</name>
</gene>
<dbReference type="Proteomes" id="UP000219338">
    <property type="component" value="Unassembled WGS sequence"/>
</dbReference>
<organism evidence="1 2">
    <name type="scientific">Armillaria ostoyae</name>
    <name type="common">Armillaria root rot fungus</name>
    <dbReference type="NCBI Taxonomy" id="47428"/>
    <lineage>
        <taxon>Eukaryota</taxon>
        <taxon>Fungi</taxon>
        <taxon>Dikarya</taxon>
        <taxon>Basidiomycota</taxon>
        <taxon>Agaricomycotina</taxon>
        <taxon>Agaricomycetes</taxon>
        <taxon>Agaricomycetidae</taxon>
        <taxon>Agaricales</taxon>
        <taxon>Marasmiineae</taxon>
        <taxon>Physalacriaceae</taxon>
        <taxon>Armillaria</taxon>
    </lineage>
</organism>
<proteinExistence type="predicted"/>
<keyword evidence="2" id="KW-1185">Reference proteome</keyword>
<evidence type="ECO:0000313" key="2">
    <source>
        <dbReference type="Proteomes" id="UP000219338"/>
    </source>
</evidence>
<name>A0A284QLI2_ARMOS</name>
<accession>A0A284QLI2</accession>
<protein>
    <submittedName>
        <fullName evidence="1">Uncharacterized protein</fullName>
    </submittedName>
</protein>